<dbReference type="InterPro" id="IPR036961">
    <property type="entry name" value="Kinesin_motor_dom_sf"/>
</dbReference>
<sequence>MPGEGKHDDDESCDDSLSLASSAPEAPPPKKSGAEGITVFLRMRPTKKPSKYYDISDAEGKKGQALKWDIPAEAVTRDGEYINNTRTKFAFKFDSILPMDIDQEQVFDRVGKHVVQNALDGYNSTIFAYGQTGSGKTFTITGGSEKYSDRGIIPRAISMIFGKFREDTNTAWTAHARAGAEEARGAGRRDERGIAPPPARRRPPPPQVSYMEIYNEQGFDLLDPSHETKQLTDLPRVKMMEDENGNFHLKNLSMHRAGSEEDALNLLFLGDTNRAISETAMNQASSRSHCMFTIFLEGRRAGSDRVLRSKLHMVDLAGSERVHKTKSDGVTLREAQYINTSLFYLEMVIVALNEKKGGRVHIPYRNSMMTSVLRDSLGGNCKTVMVATCSAEKEQTEESISTCRFAQRVALVKNDAHVNEETDPFVTIRRLKGEVATLRAEVTFLKGEAGEGASLTDGERADLAEACQVYVDSRDAHETLRVSPLTLTRIKDCFAILKNMVLSAMATAGPGGGGGGGGGDCDALQRTLKERDNEIAILVNMVRQAKGGGPLPTLGKDQTSPGKPPAPSPDAKPDRAGPRERRDPREVLAEKRRQMRVSDVGGVDFSLPPKEAAGIRDDPQKAYAYFRERCRTNGAIEDNKAVLKAKYGEAKMYGERVNSSRKSIAYLKQTIEQLRRERAMEGVSGDDDDGEPPPPTAEEEKKKEAIEVEKRVYKESFEKLRGLKGEIEHIQRMLETGRARLQSDFDKWYDHVLRIPINSPRYDHEEPSPEPARSAWATPPLNASQPKPPKLTGNEDADDDIRAFYAAKEELAVLQAKR</sequence>
<evidence type="ECO:0000256" key="5">
    <source>
        <dbReference type="SAM" id="MobiDB-lite"/>
    </source>
</evidence>
<dbReference type="EMBL" id="JBBJCI010000040">
    <property type="protein sequence ID" value="KAK7249727.1"/>
    <property type="molecule type" value="Genomic_DNA"/>
</dbReference>
<feature type="binding site" evidence="3">
    <location>
        <begin position="130"/>
        <end position="137"/>
    </location>
    <ligand>
        <name>ATP</name>
        <dbReference type="ChEBI" id="CHEBI:30616"/>
    </ligand>
</feature>
<evidence type="ECO:0000256" key="3">
    <source>
        <dbReference type="PROSITE-ProRule" id="PRU00283"/>
    </source>
</evidence>
<organism evidence="7 8">
    <name type="scientific">Aureococcus anophagefferens</name>
    <name type="common">Harmful bloom alga</name>
    <dbReference type="NCBI Taxonomy" id="44056"/>
    <lineage>
        <taxon>Eukaryota</taxon>
        <taxon>Sar</taxon>
        <taxon>Stramenopiles</taxon>
        <taxon>Ochrophyta</taxon>
        <taxon>Pelagophyceae</taxon>
        <taxon>Pelagomonadales</taxon>
        <taxon>Pelagomonadaceae</taxon>
        <taxon>Aureococcus</taxon>
    </lineage>
</organism>
<name>A0ABR1G9Q7_AURAN</name>
<feature type="compositionally biased region" description="Basic and acidic residues" evidence="5">
    <location>
        <begin position="571"/>
        <end position="591"/>
    </location>
</feature>
<dbReference type="Proteomes" id="UP001363151">
    <property type="component" value="Unassembled WGS sequence"/>
</dbReference>
<dbReference type="InterPro" id="IPR056524">
    <property type="entry name" value="KIF6/9_C"/>
</dbReference>
<dbReference type="Pfam" id="PF23735">
    <property type="entry name" value="KIF9"/>
    <property type="match status" value="1"/>
</dbReference>
<feature type="region of interest" description="Disordered" evidence="5">
    <location>
        <begin position="178"/>
        <end position="206"/>
    </location>
</feature>
<dbReference type="InterPro" id="IPR001752">
    <property type="entry name" value="Kinesin_motor_dom"/>
</dbReference>
<evidence type="ECO:0000256" key="1">
    <source>
        <dbReference type="ARBA" id="ARBA00022741"/>
    </source>
</evidence>
<dbReference type="InterPro" id="IPR027417">
    <property type="entry name" value="P-loop_NTPase"/>
</dbReference>
<feature type="compositionally biased region" description="Basic and acidic residues" evidence="5">
    <location>
        <begin position="178"/>
        <end position="193"/>
    </location>
</feature>
<keyword evidence="4" id="KW-0493">Microtubule</keyword>
<proteinExistence type="inferred from homology"/>
<protein>
    <recommendedName>
        <fullName evidence="4">Kinesin-like protein</fullName>
    </recommendedName>
</protein>
<comment type="caution">
    <text evidence="7">The sequence shown here is derived from an EMBL/GenBank/DDBJ whole genome shotgun (WGS) entry which is preliminary data.</text>
</comment>
<feature type="compositionally biased region" description="Low complexity" evidence="5">
    <location>
        <begin position="15"/>
        <end position="24"/>
    </location>
</feature>
<feature type="compositionally biased region" description="Basic and acidic residues" evidence="5">
    <location>
        <begin position="698"/>
        <end position="708"/>
    </location>
</feature>
<dbReference type="InterPro" id="IPR027640">
    <property type="entry name" value="Kinesin-like_fam"/>
</dbReference>
<feature type="domain" description="Kinesin motor" evidence="6">
    <location>
        <begin position="36"/>
        <end position="412"/>
    </location>
</feature>
<evidence type="ECO:0000313" key="8">
    <source>
        <dbReference type="Proteomes" id="UP001363151"/>
    </source>
</evidence>
<dbReference type="SUPFAM" id="SSF52540">
    <property type="entry name" value="P-loop containing nucleoside triphosphate hydrolases"/>
    <property type="match status" value="1"/>
</dbReference>
<dbReference type="PANTHER" id="PTHR47968:SF67">
    <property type="entry name" value="KINESIN MOTOR DOMAIN-CONTAINING PROTEIN"/>
    <property type="match status" value="1"/>
</dbReference>
<feature type="region of interest" description="Disordered" evidence="5">
    <location>
        <begin position="546"/>
        <end position="591"/>
    </location>
</feature>
<dbReference type="PANTHER" id="PTHR47968">
    <property type="entry name" value="CENTROMERE PROTEIN E"/>
    <property type="match status" value="1"/>
</dbReference>
<evidence type="ECO:0000259" key="6">
    <source>
        <dbReference type="PROSITE" id="PS50067"/>
    </source>
</evidence>
<dbReference type="PRINTS" id="PR00380">
    <property type="entry name" value="KINESINHEAVY"/>
</dbReference>
<evidence type="ECO:0000313" key="7">
    <source>
        <dbReference type="EMBL" id="KAK7249727.1"/>
    </source>
</evidence>
<gene>
    <name evidence="7" type="primary">KIF6</name>
    <name evidence="7" type="ORF">SO694_00004516</name>
</gene>
<keyword evidence="8" id="KW-1185">Reference proteome</keyword>
<dbReference type="InterPro" id="IPR019821">
    <property type="entry name" value="Kinesin_motor_CS"/>
</dbReference>
<keyword evidence="1 3" id="KW-0547">Nucleotide-binding</keyword>
<accession>A0ABR1G9Q7</accession>
<comment type="similarity">
    <text evidence="3 4">Belongs to the TRAFAC class myosin-kinesin ATPase superfamily. Kinesin family.</text>
</comment>
<dbReference type="Pfam" id="PF00225">
    <property type="entry name" value="Kinesin"/>
    <property type="match status" value="1"/>
</dbReference>
<dbReference type="Gene3D" id="3.40.850.10">
    <property type="entry name" value="Kinesin motor domain"/>
    <property type="match status" value="1"/>
</dbReference>
<reference evidence="7 8" key="1">
    <citation type="submission" date="2024-03" db="EMBL/GenBank/DDBJ databases">
        <title>Aureococcus anophagefferens CCMP1851 and Kratosvirus quantuckense: Draft genome of a second virus-susceptible host strain in the model system.</title>
        <authorList>
            <person name="Chase E."/>
            <person name="Truchon A.R."/>
            <person name="Schepens W."/>
            <person name="Wilhelm S.W."/>
        </authorList>
    </citation>
    <scope>NUCLEOTIDE SEQUENCE [LARGE SCALE GENOMIC DNA]</scope>
    <source>
        <strain evidence="7 8">CCMP1851</strain>
    </source>
</reference>
<dbReference type="PROSITE" id="PS00411">
    <property type="entry name" value="KINESIN_MOTOR_1"/>
    <property type="match status" value="1"/>
</dbReference>
<evidence type="ECO:0000256" key="2">
    <source>
        <dbReference type="ARBA" id="ARBA00022840"/>
    </source>
</evidence>
<dbReference type="PROSITE" id="PS50067">
    <property type="entry name" value="KINESIN_MOTOR_2"/>
    <property type="match status" value="1"/>
</dbReference>
<feature type="region of interest" description="Disordered" evidence="5">
    <location>
        <begin position="676"/>
        <end position="708"/>
    </location>
</feature>
<evidence type="ECO:0000256" key="4">
    <source>
        <dbReference type="RuleBase" id="RU000394"/>
    </source>
</evidence>
<feature type="region of interest" description="Disordered" evidence="5">
    <location>
        <begin position="1"/>
        <end position="38"/>
    </location>
</feature>
<keyword evidence="2 3" id="KW-0067">ATP-binding</keyword>
<dbReference type="SMART" id="SM00129">
    <property type="entry name" value="KISc"/>
    <property type="match status" value="1"/>
</dbReference>
<keyword evidence="3 4" id="KW-0505">Motor protein</keyword>
<feature type="region of interest" description="Disordered" evidence="5">
    <location>
        <begin position="757"/>
        <end position="798"/>
    </location>
</feature>